<proteinExistence type="predicted"/>
<evidence type="ECO:0000313" key="2">
    <source>
        <dbReference type="Proteomes" id="UP000569329"/>
    </source>
</evidence>
<protein>
    <recommendedName>
        <fullName evidence="3">Uridine kinase</fullName>
    </recommendedName>
</protein>
<dbReference type="EMBL" id="JACGWZ010000001">
    <property type="protein sequence ID" value="MBA8823654.1"/>
    <property type="molecule type" value="Genomic_DNA"/>
</dbReference>
<dbReference type="SUPFAM" id="SSF52540">
    <property type="entry name" value="P-loop containing nucleoside triphosphate hydrolases"/>
    <property type="match status" value="1"/>
</dbReference>
<keyword evidence="2" id="KW-1185">Reference proteome</keyword>
<dbReference type="Gene3D" id="3.40.50.300">
    <property type="entry name" value="P-loop containing nucleotide triphosphate hydrolases"/>
    <property type="match status" value="1"/>
</dbReference>
<evidence type="ECO:0008006" key="3">
    <source>
        <dbReference type="Google" id="ProtNLM"/>
    </source>
</evidence>
<sequence>MRVRPVTPELLVTELAEHIAAHRSRLRVAVDGAPEAGTAELADALVDPLRVRGREAVRVRTADYVRPASLRLEFGHHDPDSFYSDWFDFGGLAREVLDPLAAGGNGHVLPALWDAEADRSPRLPRLRLPEQGVVLVDGPLLLGAGLDFDLTVHLWLPGESLRRRTPEESWWRLPAFDRYTAEVGPERRADHLVRVDRPGHPAIIDAL</sequence>
<organism evidence="1 2">
    <name type="scientific">Halosaccharopolyspora lacisalsi</name>
    <dbReference type="NCBI Taxonomy" id="1000566"/>
    <lineage>
        <taxon>Bacteria</taxon>
        <taxon>Bacillati</taxon>
        <taxon>Actinomycetota</taxon>
        <taxon>Actinomycetes</taxon>
        <taxon>Pseudonocardiales</taxon>
        <taxon>Pseudonocardiaceae</taxon>
        <taxon>Halosaccharopolyspora</taxon>
    </lineage>
</organism>
<gene>
    <name evidence="1" type="ORF">FHX42_000983</name>
</gene>
<dbReference type="RefSeq" id="WP_182542925.1">
    <property type="nucleotide sequence ID" value="NZ_JACGWZ010000001.1"/>
</dbReference>
<accession>A0A839DQ73</accession>
<comment type="caution">
    <text evidence="1">The sequence shown here is derived from an EMBL/GenBank/DDBJ whole genome shotgun (WGS) entry which is preliminary data.</text>
</comment>
<evidence type="ECO:0000313" key="1">
    <source>
        <dbReference type="EMBL" id="MBA8823654.1"/>
    </source>
</evidence>
<dbReference type="Proteomes" id="UP000569329">
    <property type="component" value="Unassembled WGS sequence"/>
</dbReference>
<reference evidence="1 2" key="1">
    <citation type="submission" date="2020-07" db="EMBL/GenBank/DDBJ databases">
        <title>Sequencing the genomes of 1000 actinobacteria strains.</title>
        <authorList>
            <person name="Klenk H.-P."/>
        </authorList>
    </citation>
    <scope>NUCLEOTIDE SEQUENCE [LARGE SCALE GENOMIC DNA]</scope>
    <source>
        <strain evidence="1 2">DSM 45975</strain>
    </source>
</reference>
<dbReference type="InterPro" id="IPR027417">
    <property type="entry name" value="P-loop_NTPase"/>
</dbReference>
<name>A0A839DQ73_9PSEU</name>
<dbReference type="AlphaFoldDB" id="A0A839DQ73"/>